<feature type="transmembrane region" description="Helical" evidence="1">
    <location>
        <begin position="149"/>
        <end position="170"/>
    </location>
</feature>
<protein>
    <submittedName>
        <fullName evidence="2">Uncharacterized protein DUF2878</fullName>
    </submittedName>
</protein>
<dbReference type="Proteomes" id="UP000295247">
    <property type="component" value="Unassembled WGS sequence"/>
</dbReference>
<evidence type="ECO:0000313" key="2">
    <source>
        <dbReference type="EMBL" id="TCW37004.1"/>
    </source>
</evidence>
<evidence type="ECO:0000256" key="1">
    <source>
        <dbReference type="SAM" id="Phobius"/>
    </source>
</evidence>
<accession>A0A4R4ADN9</accession>
<sequence>MSATPSLPRILINLAAFQAGWFACVLGAAHQLPWLGVGVVALVAALHLTTTPNRGSEARLLVLIAVMGALWDGLLARFGFLVYPSGMLLPWLAPVWIIAIWVAFATTLNVSLAWLQGRWYLAFTIGALGAPLAYYAGAKLGGVHFPDPLVALAVLGGGWSLLMPASLAIAARFARTAAERDTPEGPINSEGADA</sequence>
<dbReference type="EMBL" id="SMDC01000003">
    <property type="protein sequence ID" value="TCW37004.1"/>
    <property type="molecule type" value="Genomic_DNA"/>
</dbReference>
<feature type="transmembrane region" description="Helical" evidence="1">
    <location>
        <begin position="20"/>
        <end position="48"/>
    </location>
</feature>
<dbReference type="AlphaFoldDB" id="A0A4R4ADN9"/>
<feature type="transmembrane region" description="Helical" evidence="1">
    <location>
        <begin position="119"/>
        <end position="137"/>
    </location>
</feature>
<organism evidence="2 3">
    <name type="scientific">Marichromatium gracile</name>
    <name type="common">Chromatium gracile</name>
    <dbReference type="NCBI Taxonomy" id="1048"/>
    <lineage>
        <taxon>Bacteria</taxon>
        <taxon>Pseudomonadati</taxon>
        <taxon>Pseudomonadota</taxon>
        <taxon>Gammaproteobacteria</taxon>
        <taxon>Chromatiales</taxon>
        <taxon>Chromatiaceae</taxon>
        <taxon>Marichromatium</taxon>
    </lineage>
</organism>
<feature type="transmembrane region" description="Helical" evidence="1">
    <location>
        <begin position="89"/>
        <end position="112"/>
    </location>
</feature>
<dbReference type="Pfam" id="PF11086">
    <property type="entry name" value="DUF2878"/>
    <property type="match status" value="1"/>
</dbReference>
<keyword evidence="1" id="KW-0472">Membrane</keyword>
<evidence type="ECO:0000313" key="3">
    <source>
        <dbReference type="Proteomes" id="UP000295247"/>
    </source>
</evidence>
<keyword evidence="1" id="KW-0812">Transmembrane</keyword>
<dbReference type="InterPro" id="IPR021306">
    <property type="entry name" value="DUF2878"/>
</dbReference>
<feature type="transmembrane region" description="Helical" evidence="1">
    <location>
        <begin position="60"/>
        <end position="83"/>
    </location>
</feature>
<comment type="caution">
    <text evidence="2">The sequence shown here is derived from an EMBL/GenBank/DDBJ whole genome shotgun (WGS) entry which is preliminary data.</text>
</comment>
<proteinExistence type="predicted"/>
<dbReference type="RefSeq" id="WP_123139429.1">
    <property type="nucleotide sequence ID" value="NZ_NRRH01000020.1"/>
</dbReference>
<keyword evidence="1" id="KW-1133">Transmembrane helix</keyword>
<reference evidence="2 3" key="1">
    <citation type="submission" date="2019-03" db="EMBL/GenBank/DDBJ databases">
        <title>Genomic Encyclopedia of Type Strains, Phase IV (KMG-IV): sequencing the most valuable type-strain genomes for metagenomic binning, comparative biology and taxonomic classification.</title>
        <authorList>
            <person name="Goeker M."/>
        </authorList>
    </citation>
    <scope>NUCLEOTIDE SEQUENCE [LARGE SCALE GENOMIC DNA]</scope>
    <source>
        <strain evidence="2 3">DSM 203</strain>
    </source>
</reference>
<name>A0A4R4ADN9_MARGR</name>
<gene>
    <name evidence="2" type="ORF">EDC29_103201</name>
</gene>